<dbReference type="Gene3D" id="2.30.110.10">
    <property type="entry name" value="Electron Transport, Fmn-binding Protein, Chain A"/>
    <property type="match status" value="1"/>
</dbReference>
<dbReference type="EMBL" id="JAGIQL010000007">
    <property type="protein sequence ID" value="MBP0456571.1"/>
    <property type="molecule type" value="Genomic_DNA"/>
</dbReference>
<dbReference type="Pfam" id="PF01243">
    <property type="entry name" value="PNPOx_N"/>
    <property type="match status" value="1"/>
</dbReference>
<dbReference type="NCBIfam" id="TIGR03666">
    <property type="entry name" value="Rv2061_F420"/>
    <property type="match status" value="1"/>
</dbReference>
<dbReference type="GO" id="GO:0070967">
    <property type="term" value="F:coenzyme F420 binding"/>
    <property type="evidence" value="ECO:0007669"/>
    <property type="project" value="TreeGrafter"/>
</dbReference>
<dbReference type="InterPro" id="IPR019965">
    <property type="entry name" value="PPOX_F420-dep_Rv2061_put"/>
</dbReference>
<reference evidence="3" key="1">
    <citation type="submission" date="2021-03" db="EMBL/GenBank/DDBJ databases">
        <title>Whole genome sequence of Streptomyces bomunensis MMS17-BM035.</title>
        <authorList>
            <person name="Lee J.H."/>
        </authorList>
    </citation>
    <scope>NUCLEOTIDE SEQUENCE</scope>
    <source>
        <strain evidence="3">MMS17-BM035</strain>
    </source>
</reference>
<dbReference type="RefSeq" id="WP_209338354.1">
    <property type="nucleotide sequence ID" value="NZ_JAGIQL010000007.1"/>
</dbReference>
<dbReference type="SUPFAM" id="SSF50475">
    <property type="entry name" value="FMN-binding split barrel"/>
    <property type="match status" value="1"/>
</dbReference>
<dbReference type="EC" id="1.-.-.-" evidence="3"/>
<gene>
    <name evidence="3" type="ORF">JFN87_03520</name>
</gene>
<dbReference type="PANTHER" id="PTHR35176:SF11">
    <property type="entry name" value="PYRIDOXAMINE 5'-PHOSPHATE OXIDASE FAMILY PROTEIN"/>
    <property type="match status" value="1"/>
</dbReference>
<comment type="caution">
    <text evidence="3">The sequence shown here is derived from an EMBL/GenBank/DDBJ whole genome shotgun (WGS) entry which is preliminary data.</text>
</comment>
<dbReference type="InterPro" id="IPR011576">
    <property type="entry name" value="Pyridox_Oxase_N"/>
</dbReference>
<evidence type="ECO:0000256" key="1">
    <source>
        <dbReference type="ARBA" id="ARBA00023002"/>
    </source>
</evidence>
<dbReference type="InterPro" id="IPR052019">
    <property type="entry name" value="F420H2_bilvrd_red/Heme_oxyg"/>
</dbReference>
<dbReference type="Proteomes" id="UP000670475">
    <property type="component" value="Unassembled WGS sequence"/>
</dbReference>
<organism evidence="3 4">
    <name type="scientific">Streptomyces montanisoli</name>
    <dbReference type="NCBI Taxonomy" id="2798581"/>
    <lineage>
        <taxon>Bacteria</taxon>
        <taxon>Bacillati</taxon>
        <taxon>Actinomycetota</taxon>
        <taxon>Actinomycetes</taxon>
        <taxon>Kitasatosporales</taxon>
        <taxon>Streptomycetaceae</taxon>
        <taxon>Streptomyces</taxon>
    </lineage>
</organism>
<dbReference type="GO" id="GO:0005829">
    <property type="term" value="C:cytosol"/>
    <property type="evidence" value="ECO:0007669"/>
    <property type="project" value="TreeGrafter"/>
</dbReference>
<evidence type="ECO:0000313" key="4">
    <source>
        <dbReference type="Proteomes" id="UP000670475"/>
    </source>
</evidence>
<keyword evidence="4" id="KW-1185">Reference proteome</keyword>
<accession>A0A940MCL4</accession>
<proteinExistence type="predicted"/>
<dbReference type="GO" id="GO:0016627">
    <property type="term" value="F:oxidoreductase activity, acting on the CH-CH group of donors"/>
    <property type="evidence" value="ECO:0007669"/>
    <property type="project" value="TreeGrafter"/>
</dbReference>
<sequence length="137" mass="15425">MATLDRSTLDSLARSRYVSLTTYRRDGVGIDTPVWHALDDRTLYVWTDAGSWKVKRVRNDPRAVVTVCTVRGRIKEGAVRAEGTARLLEEADGMAHVRGLLAGKYGWQYRITEASARLSGRRRRHPMIGIAVELLET</sequence>
<protein>
    <submittedName>
        <fullName evidence="3">PPOX class F420-dependent oxidoreductase</fullName>
        <ecNumber evidence="3">1.-.-.-</ecNumber>
    </submittedName>
</protein>
<name>A0A940MCL4_9ACTN</name>
<dbReference type="InterPro" id="IPR012349">
    <property type="entry name" value="Split_barrel_FMN-bd"/>
</dbReference>
<dbReference type="PANTHER" id="PTHR35176">
    <property type="entry name" value="HEME OXYGENASE HI_0854-RELATED"/>
    <property type="match status" value="1"/>
</dbReference>
<feature type="domain" description="Pyridoxamine 5'-phosphate oxidase N-terminal" evidence="2">
    <location>
        <begin position="10"/>
        <end position="115"/>
    </location>
</feature>
<keyword evidence="1 3" id="KW-0560">Oxidoreductase</keyword>
<dbReference type="AlphaFoldDB" id="A0A940MCL4"/>
<evidence type="ECO:0000259" key="2">
    <source>
        <dbReference type="Pfam" id="PF01243"/>
    </source>
</evidence>
<evidence type="ECO:0000313" key="3">
    <source>
        <dbReference type="EMBL" id="MBP0456571.1"/>
    </source>
</evidence>